<dbReference type="Proteomes" id="UP001433508">
    <property type="component" value="Unassembled WGS sequence"/>
</dbReference>
<sequence length="241" mass="27396">MPKVQNTVATMEYAVSERTPLDYLLIARELSTSPSRMPIKYLAIGSNVHKLELEMRENLVPRDRRRRQSITFNVASNGSDLPDILARIIQRYVSPHQGSPTEHGDEDQDAFKSKSNSDADFVESIGGVDLAHGTEFQQKIWRYLISECPGTECRSYQDLSMKLYGDTVHTRAIGRACACNRIALLVPCHRVVRRMPASTNVKTKSKDDTDTYRWNRWRKEKLLDWELGGGLMTLAAHRMAA</sequence>
<gene>
    <name evidence="1" type="ORF">V1525DRAFT_128023</name>
</gene>
<accession>A0ACC3T2C0</accession>
<name>A0ACC3T2C0_LIPKO</name>
<proteinExistence type="predicted"/>
<reference evidence="2" key="1">
    <citation type="journal article" date="2024" name="Front. Bioeng. Biotechnol.">
        <title>Genome-scale model development and genomic sequencing of the oleaginous clade Lipomyces.</title>
        <authorList>
            <person name="Czajka J.J."/>
            <person name="Han Y."/>
            <person name="Kim J."/>
            <person name="Mondo S.J."/>
            <person name="Hofstad B.A."/>
            <person name="Robles A."/>
            <person name="Haridas S."/>
            <person name="Riley R."/>
            <person name="LaButti K."/>
            <person name="Pangilinan J."/>
            <person name="Andreopoulos W."/>
            <person name="Lipzen A."/>
            <person name="Yan J."/>
            <person name="Wang M."/>
            <person name="Ng V."/>
            <person name="Grigoriev I.V."/>
            <person name="Spatafora J.W."/>
            <person name="Magnuson J.K."/>
            <person name="Baker S.E."/>
            <person name="Pomraning K.R."/>
        </authorList>
    </citation>
    <scope>NUCLEOTIDE SEQUENCE [LARGE SCALE GENOMIC DNA]</scope>
    <source>
        <strain evidence="2">CBS 7786</strain>
    </source>
</reference>
<organism evidence="1 2">
    <name type="scientific">Lipomyces kononenkoae</name>
    <name type="common">Yeast</name>
    <dbReference type="NCBI Taxonomy" id="34357"/>
    <lineage>
        <taxon>Eukaryota</taxon>
        <taxon>Fungi</taxon>
        <taxon>Dikarya</taxon>
        <taxon>Ascomycota</taxon>
        <taxon>Saccharomycotina</taxon>
        <taxon>Lipomycetes</taxon>
        <taxon>Lipomycetales</taxon>
        <taxon>Lipomycetaceae</taxon>
        <taxon>Lipomyces</taxon>
    </lineage>
</organism>
<protein>
    <submittedName>
        <fullName evidence="1">Uncharacterized protein</fullName>
    </submittedName>
</protein>
<evidence type="ECO:0000313" key="2">
    <source>
        <dbReference type="Proteomes" id="UP001433508"/>
    </source>
</evidence>
<evidence type="ECO:0000313" key="1">
    <source>
        <dbReference type="EMBL" id="KAK9238066.1"/>
    </source>
</evidence>
<dbReference type="EMBL" id="MU971361">
    <property type="protein sequence ID" value="KAK9238066.1"/>
    <property type="molecule type" value="Genomic_DNA"/>
</dbReference>
<comment type="caution">
    <text evidence="1">The sequence shown here is derived from an EMBL/GenBank/DDBJ whole genome shotgun (WGS) entry which is preliminary data.</text>
</comment>
<keyword evidence="2" id="KW-1185">Reference proteome</keyword>